<feature type="signal peptide" evidence="1">
    <location>
        <begin position="1"/>
        <end position="31"/>
    </location>
</feature>
<accession>A0A5J9W4K1</accession>
<comment type="caution">
    <text evidence="2">The sequence shown here is derived from an EMBL/GenBank/DDBJ whole genome shotgun (WGS) entry which is preliminary data.</text>
</comment>
<feature type="non-terminal residue" evidence="2">
    <location>
        <position position="1"/>
    </location>
</feature>
<evidence type="ECO:0000313" key="2">
    <source>
        <dbReference type="EMBL" id="TVU42853.1"/>
    </source>
</evidence>
<reference evidence="2 3" key="1">
    <citation type="journal article" date="2019" name="Sci. Rep.">
        <title>A high-quality genome of Eragrostis curvula grass provides insights into Poaceae evolution and supports new strategies to enhance forage quality.</title>
        <authorList>
            <person name="Carballo J."/>
            <person name="Santos B.A.C.M."/>
            <person name="Zappacosta D."/>
            <person name="Garbus I."/>
            <person name="Selva J.P."/>
            <person name="Gallo C.A."/>
            <person name="Diaz A."/>
            <person name="Albertini E."/>
            <person name="Caccamo M."/>
            <person name="Echenique V."/>
        </authorList>
    </citation>
    <scope>NUCLEOTIDE SEQUENCE [LARGE SCALE GENOMIC DNA]</scope>
    <source>
        <strain evidence="3">cv. Victoria</strain>
        <tissue evidence="2">Leaf</tissue>
    </source>
</reference>
<keyword evidence="3" id="KW-1185">Reference proteome</keyword>
<dbReference type="EMBL" id="RWGY01000005">
    <property type="protein sequence ID" value="TVU42853.1"/>
    <property type="molecule type" value="Genomic_DNA"/>
</dbReference>
<evidence type="ECO:0000313" key="3">
    <source>
        <dbReference type="Proteomes" id="UP000324897"/>
    </source>
</evidence>
<dbReference type="Proteomes" id="UP000324897">
    <property type="component" value="Unassembled WGS sequence"/>
</dbReference>
<dbReference type="AlphaFoldDB" id="A0A5J9W4K1"/>
<proteinExistence type="predicted"/>
<feature type="chain" id="PRO_5023923210" description="Knottin scorpion toxin-like domain-containing protein" evidence="1">
    <location>
        <begin position="32"/>
        <end position="83"/>
    </location>
</feature>
<organism evidence="2 3">
    <name type="scientific">Eragrostis curvula</name>
    <name type="common">weeping love grass</name>
    <dbReference type="NCBI Taxonomy" id="38414"/>
    <lineage>
        <taxon>Eukaryota</taxon>
        <taxon>Viridiplantae</taxon>
        <taxon>Streptophyta</taxon>
        <taxon>Embryophyta</taxon>
        <taxon>Tracheophyta</taxon>
        <taxon>Spermatophyta</taxon>
        <taxon>Magnoliopsida</taxon>
        <taxon>Liliopsida</taxon>
        <taxon>Poales</taxon>
        <taxon>Poaceae</taxon>
        <taxon>PACMAD clade</taxon>
        <taxon>Chloridoideae</taxon>
        <taxon>Eragrostideae</taxon>
        <taxon>Eragrostidinae</taxon>
        <taxon>Eragrostis</taxon>
    </lineage>
</organism>
<dbReference type="OrthoDB" id="691834at2759"/>
<name>A0A5J9W4K1_9POAL</name>
<evidence type="ECO:0008006" key="4">
    <source>
        <dbReference type="Google" id="ProtNLM"/>
    </source>
</evidence>
<gene>
    <name evidence="2" type="ORF">EJB05_09276</name>
</gene>
<keyword evidence="1" id="KW-0732">Signal</keyword>
<dbReference type="Gramene" id="TVU42853">
    <property type="protein sequence ID" value="TVU42853"/>
    <property type="gene ID" value="EJB05_09276"/>
</dbReference>
<protein>
    <recommendedName>
        <fullName evidence="4">Knottin scorpion toxin-like domain-containing protein</fullName>
    </recommendedName>
</protein>
<sequence length="83" mass="8818">MALLRNKDAMALFLAAIIVQTLVFSPYPALGQANCGVLKGCNVTTCGQVCKAKGYVDFIANCKKVSSSGKKTAELCCCYESIM</sequence>
<evidence type="ECO:0000256" key="1">
    <source>
        <dbReference type="SAM" id="SignalP"/>
    </source>
</evidence>